<dbReference type="Pfam" id="PF08501">
    <property type="entry name" value="Shikimate_dh_N"/>
    <property type="match status" value="1"/>
</dbReference>
<name>A0A9X1HU27_9BACT</name>
<keyword evidence="6" id="KW-1185">Reference proteome</keyword>
<dbReference type="InterPro" id="IPR046346">
    <property type="entry name" value="Aminoacid_DH-like_N_sf"/>
</dbReference>
<evidence type="ECO:0000256" key="2">
    <source>
        <dbReference type="ARBA" id="ARBA00023002"/>
    </source>
</evidence>
<keyword evidence="3" id="KW-0028">Amino-acid biosynthesis</keyword>
<accession>A0A9X1HU27</accession>
<dbReference type="CDD" id="cd01065">
    <property type="entry name" value="NAD_bind_Shikimate_DH"/>
    <property type="match status" value="1"/>
</dbReference>
<dbReference type="GO" id="GO:0009073">
    <property type="term" value="P:aromatic amino acid family biosynthetic process"/>
    <property type="evidence" value="ECO:0007669"/>
    <property type="project" value="UniProtKB-KW"/>
</dbReference>
<dbReference type="Gene3D" id="3.40.50.720">
    <property type="entry name" value="NAD(P)-binding Rossmann-like Domain"/>
    <property type="match status" value="1"/>
</dbReference>
<dbReference type="SUPFAM" id="SSF53223">
    <property type="entry name" value="Aminoacid dehydrogenase-like, N-terminal domain"/>
    <property type="match status" value="1"/>
</dbReference>
<dbReference type="EMBL" id="JAIXNE010000005">
    <property type="protein sequence ID" value="MCA6077961.1"/>
    <property type="molecule type" value="Genomic_DNA"/>
</dbReference>
<proteinExistence type="predicted"/>
<evidence type="ECO:0000313" key="5">
    <source>
        <dbReference type="EMBL" id="MCA6077961.1"/>
    </source>
</evidence>
<keyword evidence="3" id="KW-0057">Aromatic amino acid biosynthesis</keyword>
<gene>
    <name evidence="5" type="primary">aroE</name>
    <name evidence="5" type="ORF">LDX50_24005</name>
</gene>
<dbReference type="Proteomes" id="UP001139409">
    <property type="component" value="Unassembled WGS sequence"/>
</dbReference>
<organism evidence="5 6">
    <name type="scientific">Fulvivirga sedimenti</name>
    <dbReference type="NCBI Taxonomy" id="2879465"/>
    <lineage>
        <taxon>Bacteria</taxon>
        <taxon>Pseudomonadati</taxon>
        <taxon>Bacteroidota</taxon>
        <taxon>Cytophagia</taxon>
        <taxon>Cytophagales</taxon>
        <taxon>Fulvivirgaceae</taxon>
        <taxon>Fulvivirga</taxon>
    </lineage>
</organism>
<dbReference type="SUPFAM" id="SSF51735">
    <property type="entry name" value="NAD(P)-binding Rossmann-fold domains"/>
    <property type="match status" value="1"/>
</dbReference>
<dbReference type="RefSeq" id="WP_225698823.1">
    <property type="nucleotide sequence ID" value="NZ_JAIXNE010000005.1"/>
</dbReference>
<keyword evidence="2 5" id="KW-0560">Oxidoreductase</keyword>
<dbReference type="GO" id="GO:0050661">
    <property type="term" value="F:NADP binding"/>
    <property type="evidence" value="ECO:0007669"/>
    <property type="project" value="TreeGrafter"/>
</dbReference>
<dbReference type="AlphaFoldDB" id="A0A9X1HU27"/>
<dbReference type="PANTHER" id="PTHR21089:SF1">
    <property type="entry name" value="BIFUNCTIONAL 3-DEHYDROQUINATE DEHYDRATASE_SHIKIMATE DEHYDROGENASE, CHLOROPLASTIC"/>
    <property type="match status" value="1"/>
</dbReference>
<evidence type="ECO:0000313" key="6">
    <source>
        <dbReference type="Proteomes" id="UP001139409"/>
    </source>
</evidence>
<dbReference type="GO" id="GO:0005829">
    <property type="term" value="C:cytosol"/>
    <property type="evidence" value="ECO:0007669"/>
    <property type="project" value="TreeGrafter"/>
</dbReference>
<dbReference type="InterPro" id="IPR013708">
    <property type="entry name" value="Shikimate_DH-bd_N"/>
</dbReference>
<feature type="domain" description="Shikimate dehydrogenase substrate binding N-terminal" evidence="4">
    <location>
        <begin position="6"/>
        <end position="87"/>
    </location>
</feature>
<dbReference type="InterPro" id="IPR022893">
    <property type="entry name" value="Shikimate_DH_fam"/>
</dbReference>
<dbReference type="GO" id="GO:0009423">
    <property type="term" value="P:chorismate biosynthetic process"/>
    <property type="evidence" value="ECO:0007669"/>
    <property type="project" value="TreeGrafter"/>
</dbReference>
<sequence length="243" mass="27144">MRQFGLIGKKLSHSFSAGYFNTKFKNEGLTDHYYALYEISSIEEIIRIFGIPHLAGLNVTIPYKQEIIPFLADLDSSAKKVGAVNVVKMSPRGPVGYNSDYYGFQQSLMSWLGNKSIEKALILGTGGAAKAVLAALEDLNIAATSVSRNPAPGQLGYSDLNAEHIREYKLIVNTTPLGMYPEVEIFPDIPYEYLDQDNFLYDLIYNPETTAFMKMGAEKGARVKNGLEMLHLQAERSWEIWNS</sequence>
<protein>
    <submittedName>
        <fullName evidence="5">Shikimate dehydrogenase</fullName>
        <ecNumber evidence="5">1.1.1.25</ecNumber>
    </submittedName>
</protein>
<dbReference type="PANTHER" id="PTHR21089">
    <property type="entry name" value="SHIKIMATE DEHYDROGENASE"/>
    <property type="match status" value="1"/>
</dbReference>
<dbReference type="EC" id="1.1.1.25" evidence="5"/>
<comment type="caution">
    <text evidence="5">The sequence shown here is derived from an EMBL/GenBank/DDBJ whole genome shotgun (WGS) entry which is preliminary data.</text>
</comment>
<dbReference type="GO" id="GO:0004764">
    <property type="term" value="F:shikimate 3-dehydrogenase (NADP+) activity"/>
    <property type="evidence" value="ECO:0007669"/>
    <property type="project" value="UniProtKB-EC"/>
</dbReference>
<evidence type="ECO:0000259" key="4">
    <source>
        <dbReference type="Pfam" id="PF08501"/>
    </source>
</evidence>
<evidence type="ECO:0000256" key="3">
    <source>
        <dbReference type="ARBA" id="ARBA00023141"/>
    </source>
</evidence>
<comment type="pathway">
    <text evidence="1">Metabolic intermediate biosynthesis; chorismate biosynthesis; chorismate from D-erythrose 4-phosphate and phosphoenolpyruvate: step 4/7.</text>
</comment>
<dbReference type="InterPro" id="IPR036291">
    <property type="entry name" value="NAD(P)-bd_dom_sf"/>
</dbReference>
<reference evidence="5" key="1">
    <citation type="submission" date="2021-09" db="EMBL/GenBank/DDBJ databases">
        <title>Fulvivirga sp. isolated from coastal sediment.</title>
        <authorList>
            <person name="Yu H."/>
        </authorList>
    </citation>
    <scope>NUCLEOTIDE SEQUENCE</scope>
    <source>
        <strain evidence="5">1062</strain>
    </source>
</reference>
<dbReference type="GO" id="GO:0019632">
    <property type="term" value="P:shikimate metabolic process"/>
    <property type="evidence" value="ECO:0007669"/>
    <property type="project" value="TreeGrafter"/>
</dbReference>
<evidence type="ECO:0000256" key="1">
    <source>
        <dbReference type="ARBA" id="ARBA00004871"/>
    </source>
</evidence>
<dbReference type="Gene3D" id="3.40.50.10860">
    <property type="entry name" value="Leucine Dehydrogenase, chain A, domain 1"/>
    <property type="match status" value="1"/>
</dbReference>